<dbReference type="InterPro" id="IPR052379">
    <property type="entry name" value="Type_VII_TA_RNase"/>
</dbReference>
<organism evidence="5 6">
    <name type="scientific">Candidatus Gottesmanbacteria bacterium RBG_16_37_8</name>
    <dbReference type="NCBI Taxonomy" id="1798371"/>
    <lineage>
        <taxon>Bacteria</taxon>
        <taxon>Candidatus Gottesmaniibacteriota</taxon>
    </lineage>
</organism>
<dbReference type="NCBIfam" id="NF047751">
    <property type="entry name" value="HepT_toxin"/>
    <property type="match status" value="1"/>
</dbReference>
<evidence type="ECO:0008006" key="7">
    <source>
        <dbReference type="Google" id="ProtNLM"/>
    </source>
</evidence>
<reference evidence="5 6" key="1">
    <citation type="journal article" date="2016" name="Nat. Commun.">
        <title>Thousands of microbial genomes shed light on interconnected biogeochemical processes in an aquifer system.</title>
        <authorList>
            <person name="Anantharaman K."/>
            <person name="Brown C.T."/>
            <person name="Hug L.A."/>
            <person name="Sharon I."/>
            <person name="Castelle C.J."/>
            <person name="Probst A.J."/>
            <person name="Thomas B.C."/>
            <person name="Singh A."/>
            <person name="Wilkins M.J."/>
            <person name="Karaoz U."/>
            <person name="Brodie E.L."/>
            <person name="Williams K.H."/>
            <person name="Hubbard S.S."/>
            <person name="Banfield J.F."/>
        </authorList>
    </citation>
    <scope>NUCLEOTIDE SEQUENCE [LARGE SCALE GENOMIC DNA]</scope>
</reference>
<keyword evidence="3" id="KW-0378">Hydrolase</keyword>
<dbReference type="GO" id="GO:0004540">
    <property type="term" value="F:RNA nuclease activity"/>
    <property type="evidence" value="ECO:0007669"/>
    <property type="project" value="InterPro"/>
</dbReference>
<dbReference type="EMBL" id="MFJA01000074">
    <property type="protein sequence ID" value="OGG02138.1"/>
    <property type="molecule type" value="Genomic_DNA"/>
</dbReference>
<dbReference type="GO" id="GO:0110001">
    <property type="term" value="C:toxin-antitoxin complex"/>
    <property type="evidence" value="ECO:0007669"/>
    <property type="project" value="InterPro"/>
</dbReference>
<dbReference type="GO" id="GO:0016787">
    <property type="term" value="F:hydrolase activity"/>
    <property type="evidence" value="ECO:0007669"/>
    <property type="project" value="UniProtKB-KW"/>
</dbReference>
<proteinExistence type="inferred from homology"/>
<comment type="caution">
    <text evidence="5">The sequence shown here is derived from an EMBL/GenBank/DDBJ whole genome shotgun (WGS) entry which is preliminary data.</text>
</comment>
<dbReference type="PANTHER" id="PTHR33397:SF5">
    <property type="entry name" value="RNASE YUTE-RELATED"/>
    <property type="match status" value="1"/>
</dbReference>
<dbReference type="PANTHER" id="PTHR33397">
    <property type="entry name" value="UPF0331 PROTEIN YUTE"/>
    <property type="match status" value="1"/>
</dbReference>
<comment type="similarity">
    <text evidence="4">Belongs to the HepT RNase toxin family.</text>
</comment>
<dbReference type="AlphaFoldDB" id="A0A1F5YPJ9"/>
<evidence type="ECO:0000256" key="1">
    <source>
        <dbReference type="ARBA" id="ARBA00022649"/>
    </source>
</evidence>
<dbReference type="Proteomes" id="UP000176665">
    <property type="component" value="Unassembled WGS sequence"/>
</dbReference>
<dbReference type="Gene3D" id="1.20.120.580">
    <property type="entry name" value="bsu32300-like"/>
    <property type="match status" value="1"/>
</dbReference>
<evidence type="ECO:0000313" key="6">
    <source>
        <dbReference type="Proteomes" id="UP000176665"/>
    </source>
</evidence>
<dbReference type="Pfam" id="PF01934">
    <property type="entry name" value="HepT-like"/>
    <property type="match status" value="1"/>
</dbReference>
<keyword evidence="1" id="KW-1277">Toxin-antitoxin system</keyword>
<sequence length="141" mass="16495">MPINKTIILDLLEKLQEYLFDLENMNFTLDELEENRDIQHLINHRLHTAVEICIDIAMHIASALELPGRDSAIDVILLLGKKGIINKKLAEEFQKAPKLRNLLIHGYARVDYRLLFKDYHQDISQMKEFALQIKKYIESLP</sequence>
<evidence type="ECO:0000256" key="4">
    <source>
        <dbReference type="ARBA" id="ARBA00024207"/>
    </source>
</evidence>
<keyword evidence="2" id="KW-0540">Nuclease</keyword>
<dbReference type="InterPro" id="IPR008201">
    <property type="entry name" value="HepT-like"/>
</dbReference>
<evidence type="ECO:0000313" key="5">
    <source>
        <dbReference type="EMBL" id="OGG02138.1"/>
    </source>
</evidence>
<dbReference type="InterPro" id="IPR037038">
    <property type="entry name" value="HepT-like_sf"/>
</dbReference>
<protein>
    <recommendedName>
        <fullName evidence="7">DUF86 domain-containing protein</fullName>
    </recommendedName>
</protein>
<gene>
    <name evidence="5" type="ORF">A2W14_02755</name>
</gene>
<evidence type="ECO:0000256" key="2">
    <source>
        <dbReference type="ARBA" id="ARBA00022722"/>
    </source>
</evidence>
<name>A0A1F5YPJ9_9BACT</name>
<accession>A0A1F5YPJ9</accession>
<evidence type="ECO:0000256" key="3">
    <source>
        <dbReference type="ARBA" id="ARBA00022801"/>
    </source>
</evidence>